<gene>
    <name evidence="1" type="ORF">JNW91_29995</name>
</gene>
<accession>A0ABS1Y2B9</accession>
<comment type="caution">
    <text evidence="1">The sequence shown here is derived from an EMBL/GenBank/DDBJ whole genome shotgun (WGS) entry which is preliminary data.</text>
</comment>
<proteinExistence type="predicted"/>
<protein>
    <submittedName>
        <fullName evidence="1">Type II toxin-antitoxin system PemK/MazF family toxin</fullName>
    </submittedName>
</protein>
<keyword evidence="2" id="KW-1185">Reference proteome</keyword>
<sequence length="47" mass="5103">MPEALLWAVAVLLAVATGWAWNSWRHRVTSQRAAPAGPGRPRRVPAA</sequence>
<name>A0ABS1Y2B9_9ACTN</name>
<evidence type="ECO:0000313" key="2">
    <source>
        <dbReference type="Proteomes" id="UP000601027"/>
    </source>
</evidence>
<organism evidence="1 2">
    <name type="scientific">Micromonospora parastrephiae</name>
    <dbReference type="NCBI Taxonomy" id="2806101"/>
    <lineage>
        <taxon>Bacteria</taxon>
        <taxon>Bacillati</taxon>
        <taxon>Actinomycetota</taxon>
        <taxon>Actinomycetes</taxon>
        <taxon>Micromonosporales</taxon>
        <taxon>Micromonosporaceae</taxon>
        <taxon>Micromonospora</taxon>
    </lineage>
</organism>
<feature type="non-terminal residue" evidence="1">
    <location>
        <position position="47"/>
    </location>
</feature>
<dbReference type="Proteomes" id="UP000601027">
    <property type="component" value="Unassembled WGS sequence"/>
</dbReference>
<reference evidence="1 2" key="1">
    <citation type="submission" date="2021-01" db="EMBL/GenBank/DDBJ databases">
        <title>Draft genome sequence of Micromonospora sp. strain STR1_7.</title>
        <authorList>
            <person name="Karlyshev A."/>
            <person name="Jawad R."/>
        </authorList>
    </citation>
    <scope>NUCLEOTIDE SEQUENCE [LARGE SCALE GENOMIC DNA]</scope>
    <source>
        <strain evidence="1 2">STR1-7</strain>
    </source>
</reference>
<dbReference type="EMBL" id="JAEVHM010000309">
    <property type="protein sequence ID" value="MBM0235630.1"/>
    <property type="molecule type" value="Genomic_DNA"/>
</dbReference>
<evidence type="ECO:0000313" key="1">
    <source>
        <dbReference type="EMBL" id="MBM0235630.1"/>
    </source>
</evidence>